<evidence type="ECO:0000256" key="7">
    <source>
        <dbReference type="ARBA" id="ARBA00022842"/>
    </source>
</evidence>
<keyword evidence="6" id="KW-0067">ATP-binding</keyword>
<dbReference type="EMBL" id="JAMWBK010000001">
    <property type="protein sequence ID" value="KAJ8908404.1"/>
    <property type="molecule type" value="Genomic_DNA"/>
</dbReference>
<dbReference type="Pfam" id="PF00786">
    <property type="entry name" value="PBD"/>
    <property type="match status" value="1"/>
</dbReference>
<dbReference type="GO" id="GO:0004674">
    <property type="term" value="F:protein serine/threonine kinase activity"/>
    <property type="evidence" value="ECO:0007669"/>
    <property type="project" value="UniProtKB-EC"/>
</dbReference>
<dbReference type="InterPro" id="IPR008271">
    <property type="entry name" value="Ser/Thr_kinase_AS"/>
</dbReference>
<dbReference type="FunFam" id="1.10.510.10:FF:000768">
    <property type="entry name" value="Non-specific serine/threonine protein kinase"/>
    <property type="match status" value="1"/>
</dbReference>
<evidence type="ECO:0000256" key="6">
    <source>
        <dbReference type="ARBA" id="ARBA00022840"/>
    </source>
</evidence>
<comment type="catalytic activity">
    <reaction evidence="9">
        <text>L-seryl-[protein] + ATP = O-phospho-L-seryl-[protein] + ADP + H(+)</text>
        <dbReference type="Rhea" id="RHEA:17989"/>
        <dbReference type="Rhea" id="RHEA-COMP:9863"/>
        <dbReference type="Rhea" id="RHEA-COMP:11604"/>
        <dbReference type="ChEBI" id="CHEBI:15378"/>
        <dbReference type="ChEBI" id="CHEBI:29999"/>
        <dbReference type="ChEBI" id="CHEBI:30616"/>
        <dbReference type="ChEBI" id="CHEBI:83421"/>
        <dbReference type="ChEBI" id="CHEBI:456216"/>
        <dbReference type="EC" id="2.7.11.1"/>
    </reaction>
</comment>
<evidence type="ECO:0000256" key="10">
    <source>
        <dbReference type="SAM" id="MobiDB-lite"/>
    </source>
</evidence>
<organism evidence="12 13">
    <name type="scientific">Rhodosorus marinus</name>
    <dbReference type="NCBI Taxonomy" id="101924"/>
    <lineage>
        <taxon>Eukaryota</taxon>
        <taxon>Rhodophyta</taxon>
        <taxon>Stylonematophyceae</taxon>
        <taxon>Stylonematales</taxon>
        <taxon>Stylonemataceae</taxon>
        <taxon>Rhodosorus</taxon>
    </lineage>
</organism>
<dbReference type="Pfam" id="PF00069">
    <property type="entry name" value="Pkinase"/>
    <property type="match status" value="1"/>
</dbReference>
<dbReference type="PROSITE" id="PS50011">
    <property type="entry name" value="PROTEIN_KINASE_DOM"/>
    <property type="match status" value="1"/>
</dbReference>
<protein>
    <recommendedName>
        <fullName evidence="11">Protein kinase domain-containing protein</fullName>
    </recommendedName>
</protein>
<feature type="compositionally biased region" description="Low complexity" evidence="10">
    <location>
        <begin position="77"/>
        <end position="88"/>
    </location>
</feature>
<keyword evidence="13" id="KW-1185">Reference proteome</keyword>
<feature type="domain" description="Protein kinase" evidence="11">
    <location>
        <begin position="237"/>
        <end position="493"/>
    </location>
</feature>
<feature type="compositionally biased region" description="Basic and acidic residues" evidence="10">
    <location>
        <begin position="37"/>
        <end position="50"/>
    </location>
</feature>
<dbReference type="InterPro" id="IPR000719">
    <property type="entry name" value="Prot_kinase_dom"/>
</dbReference>
<keyword evidence="4" id="KW-0479">Metal-binding</keyword>
<evidence type="ECO:0000256" key="4">
    <source>
        <dbReference type="ARBA" id="ARBA00022723"/>
    </source>
</evidence>
<dbReference type="AlphaFoldDB" id="A0AAV8V0N4"/>
<evidence type="ECO:0000256" key="8">
    <source>
        <dbReference type="ARBA" id="ARBA00047899"/>
    </source>
</evidence>
<dbReference type="SMART" id="SM00285">
    <property type="entry name" value="PBD"/>
    <property type="match status" value="2"/>
</dbReference>
<dbReference type="GO" id="GO:0046872">
    <property type="term" value="F:metal ion binding"/>
    <property type="evidence" value="ECO:0007669"/>
    <property type="project" value="UniProtKB-KW"/>
</dbReference>
<evidence type="ECO:0000256" key="9">
    <source>
        <dbReference type="ARBA" id="ARBA00048679"/>
    </source>
</evidence>
<gene>
    <name evidence="12" type="ORF">NDN08_005113</name>
</gene>
<comment type="cofactor">
    <cofactor evidence="1">
        <name>Mg(2+)</name>
        <dbReference type="ChEBI" id="CHEBI:18420"/>
    </cofactor>
</comment>
<evidence type="ECO:0000256" key="2">
    <source>
        <dbReference type="ARBA" id="ARBA00008874"/>
    </source>
</evidence>
<dbReference type="InterPro" id="IPR000095">
    <property type="entry name" value="CRIB_dom"/>
</dbReference>
<keyword evidence="5" id="KW-0547">Nucleotide-binding</keyword>
<dbReference type="PANTHER" id="PTHR45832:SF22">
    <property type="entry name" value="SERINE_THREONINE-PROTEIN KINASE SAMKA-RELATED"/>
    <property type="match status" value="1"/>
</dbReference>
<evidence type="ECO:0000259" key="11">
    <source>
        <dbReference type="PROSITE" id="PS50011"/>
    </source>
</evidence>
<feature type="region of interest" description="Disordered" evidence="10">
    <location>
        <begin position="77"/>
        <end position="99"/>
    </location>
</feature>
<dbReference type="Gene3D" id="3.90.810.10">
    <property type="entry name" value="CRIB domain"/>
    <property type="match status" value="1"/>
</dbReference>
<evidence type="ECO:0000256" key="3">
    <source>
        <dbReference type="ARBA" id="ARBA00022679"/>
    </source>
</evidence>
<keyword evidence="7" id="KW-0460">Magnesium</keyword>
<comment type="caution">
    <text evidence="12">The sequence shown here is derived from an EMBL/GenBank/DDBJ whole genome shotgun (WGS) entry which is preliminary data.</text>
</comment>
<proteinExistence type="inferred from homology"/>
<feature type="region of interest" description="Disordered" evidence="10">
    <location>
        <begin position="1"/>
        <end position="50"/>
    </location>
</feature>
<evidence type="ECO:0000256" key="1">
    <source>
        <dbReference type="ARBA" id="ARBA00001946"/>
    </source>
</evidence>
<dbReference type="SMART" id="SM00220">
    <property type="entry name" value="S_TKc"/>
    <property type="match status" value="1"/>
</dbReference>
<comment type="catalytic activity">
    <reaction evidence="8">
        <text>L-threonyl-[protein] + ATP = O-phospho-L-threonyl-[protein] + ADP + H(+)</text>
        <dbReference type="Rhea" id="RHEA:46608"/>
        <dbReference type="Rhea" id="RHEA-COMP:11060"/>
        <dbReference type="Rhea" id="RHEA-COMP:11605"/>
        <dbReference type="ChEBI" id="CHEBI:15378"/>
        <dbReference type="ChEBI" id="CHEBI:30013"/>
        <dbReference type="ChEBI" id="CHEBI:30616"/>
        <dbReference type="ChEBI" id="CHEBI:61977"/>
        <dbReference type="ChEBI" id="CHEBI:456216"/>
        <dbReference type="EC" id="2.7.11.1"/>
    </reaction>
</comment>
<dbReference type="PROSITE" id="PS00108">
    <property type="entry name" value="PROTEIN_KINASE_ST"/>
    <property type="match status" value="1"/>
</dbReference>
<dbReference type="Proteomes" id="UP001157974">
    <property type="component" value="Unassembled WGS sequence"/>
</dbReference>
<name>A0AAV8V0N4_9RHOD</name>
<reference evidence="12 13" key="1">
    <citation type="journal article" date="2023" name="Nat. Commun.">
        <title>Origin of minicircular mitochondrial genomes in red algae.</title>
        <authorList>
            <person name="Lee Y."/>
            <person name="Cho C.H."/>
            <person name="Lee Y.M."/>
            <person name="Park S.I."/>
            <person name="Yang J.H."/>
            <person name="West J.A."/>
            <person name="Bhattacharya D."/>
            <person name="Yoon H.S."/>
        </authorList>
    </citation>
    <scope>NUCLEOTIDE SEQUENCE [LARGE SCALE GENOMIC DNA]</scope>
    <source>
        <strain evidence="12 13">CCMP1338</strain>
        <tissue evidence="12">Whole cell</tissue>
    </source>
</reference>
<evidence type="ECO:0000256" key="5">
    <source>
        <dbReference type="ARBA" id="ARBA00022741"/>
    </source>
</evidence>
<dbReference type="GO" id="GO:0005524">
    <property type="term" value="F:ATP binding"/>
    <property type="evidence" value="ECO:0007669"/>
    <property type="project" value="UniProtKB-KW"/>
</dbReference>
<dbReference type="InterPro" id="IPR011009">
    <property type="entry name" value="Kinase-like_dom_sf"/>
</dbReference>
<dbReference type="SUPFAM" id="SSF56112">
    <property type="entry name" value="Protein kinase-like (PK-like)"/>
    <property type="match status" value="1"/>
</dbReference>
<evidence type="ECO:0000313" key="12">
    <source>
        <dbReference type="EMBL" id="KAJ8908404.1"/>
    </source>
</evidence>
<evidence type="ECO:0000313" key="13">
    <source>
        <dbReference type="Proteomes" id="UP001157974"/>
    </source>
</evidence>
<accession>A0AAV8V0N4</accession>
<dbReference type="PANTHER" id="PTHR45832">
    <property type="entry name" value="SERINE/THREONINE-PROTEIN KINASE SAMKA-RELATED-RELATED"/>
    <property type="match status" value="1"/>
</dbReference>
<dbReference type="Gene3D" id="1.10.510.10">
    <property type="entry name" value="Transferase(Phosphotransferase) domain 1"/>
    <property type="match status" value="1"/>
</dbReference>
<sequence length="539" mass="60228">MLRKVLAPKRDNQGQPSIQAMEGGEKIATRPPSGVRNGKENHPEDISLPEDVQRKMHISYDEKTGSYRGISEVLKATGSRSSMTGRGSLEPDTSQAPAAAVKLTTPTKRNPRLKRLNKVFSRKSPVIGSPIQIAHTVHVKVDLRNKYGFTGLPTKWEKLLEDSGIDREEALENPRDLIDVLNYSRGSFPRLLYEDDAESEEEVNPVNRPAVAVPRSLLFLAEHQEGDFIEEDPYTAFKDMQKIGEGFAGSVFRAVDPLGRDVAVKRIKVGSEEQLEIVRMEVNIMSSINHNCIVACFGSYLWEDVAWISMEYVDGGSLAQLLRELDYNSSGSLKEAHIAYIISQVLCGLEALHQNRCVHRDVKSDNTLLGADGTVKLGDFGFCAELSDGRSKRNSVVGTPCWMAPEVIGGENYDTKADVWSAGILTLECAEGNPPYYREDPLRAMFMIKTKGPPPLQDPERWSEEFTDFLTKCMAKEATERWTATQLLEHPFLDTACSRVEFCELVQCALEERELEKTQFENESALDFLNGGSDISEFR</sequence>
<keyword evidence="3" id="KW-0808">Transferase</keyword>
<comment type="similarity">
    <text evidence="2">Belongs to the protein kinase superfamily. STE Ser/Thr protein kinase family. STE20 subfamily.</text>
</comment>
<dbReference type="InterPro" id="IPR051931">
    <property type="entry name" value="PAK3-like"/>
</dbReference>
<dbReference type="InterPro" id="IPR036936">
    <property type="entry name" value="CRIB_dom_sf"/>
</dbReference>